<gene>
    <name evidence="2" type="ORF">M9Y10_008376</name>
</gene>
<feature type="region of interest" description="Disordered" evidence="1">
    <location>
        <begin position="65"/>
        <end position="96"/>
    </location>
</feature>
<proteinExistence type="predicted"/>
<evidence type="ECO:0000313" key="3">
    <source>
        <dbReference type="Proteomes" id="UP001470230"/>
    </source>
</evidence>
<feature type="compositionally biased region" description="Low complexity" evidence="1">
    <location>
        <begin position="393"/>
        <end position="425"/>
    </location>
</feature>
<feature type="region of interest" description="Disordered" evidence="1">
    <location>
        <begin position="276"/>
        <end position="295"/>
    </location>
</feature>
<reference evidence="2 3" key="1">
    <citation type="submission" date="2024-04" db="EMBL/GenBank/DDBJ databases">
        <title>Tritrichomonas musculus Genome.</title>
        <authorList>
            <person name="Alves-Ferreira E."/>
            <person name="Grigg M."/>
            <person name="Lorenzi H."/>
            <person name="Galac M."/>
        </authorList>
    </citation>
    <scope>NUCLEOTIDE SEQUENCE [LARGE SCALE GENOMIC DNA]</scope>
    <source>
        <strain evidence="2 3">EAF2021</strain>
    </source>
</reference>
<evidence type="ECO:0000256" key="1">
    <source>
        <dbReference type="SAM" id="MobiDB-lite"/>
    </source>
</evidence>
<dbReference type="EMBL" id="JAPFFF010000014">
    <property type="protein sequence ID" value="KAK8870493.1"/>
    <property type="molecule type" value="Genomic_DNA"/>
</dbReference>
<feature type="region of interest" description="Disordered" evidence="1">
    <location>
        <begin position="346"/>
        <end position="488"/>
    </location>
</feature>
<keyword evidence="3" id="KW-1185">Reference proteome</keyword>
<feature type="compositionally biased region" description="Low complexity" evidence="1">
    <location>
        <begin position="182"/>
        <end position="198"/>
    </location>
</feature>
<feature type="compositionally biased region" description="Polar residues" evidence="1">
    <location>
        <begin position="426"/>
        <end position="437"/>
    </location>
</feature>
<feature type="compositionally biased region" description="Acidic residues" evidence="1">
    <location>
        <begin position="199"/>
        <end position="226"/>
    </location>
</feature>
<comment type="caution">
    <text evidence="2">The sequence shown here is derived from an EMBL/GenBank/DDBJ whole genome shotgun (WGS) entry which is preliminary data.</text>
</comment>
<feature type="compositionally biased region" description="Low complexity" evidence="1">
    <location>
        <begin position="346"/>
        <end position="362"/>
    </location>
</feature>
<name>A0ABR2IXY2_9EUKA</name>
<organism evidence="2 3">
    <name type="scientific">Tritrichomonas musculus</name>
    <dbReference type="NCBI Taxonomy" id="1915356"/>
    <lineage>
        <taxon>Eukaryota</taxon>
        <taxon>Metamonada</taxon>
        <taxon>Parabasalia</taxon>
        <taxon>Tritrichomonadida</taxon>
        <taxon>Tritrichomonadidae</taxon>
        <taxon>Tritrichomonas</taxon>
    </lineage>
</organism>
<accession>A0ABR2IXY2</accession>
<dbReference type="Proteomes" id="UP001470230">
    <property type="component" value="Unassembled WGS sequence"/>
</dbReference>
<evidence type="ECO:0000313" key="2">
    <source>
        <dbReference type="EMBL" id="KAK8870493.1"/>
    </source>
</evidence>
<feature type="region of interest" description="Disordered" evidence="1">
    <location>
        <begin position="118"/>
        <end position="252"/>
    </location>
</feature>
<feature type="compositionally biased region" description="Acidic residues" evidence="1">
    <location>
        <begin position="125"/>
        <end position="147"/>
    </location>
</feature>
<sequence>MSSGLPSLYRRGTDIFGCKKAQPLRISTNSIPVNNLPPLPTVNDLLLLGRDEIAHMKDLKHSLRLIATKKGRKQSRGSSSSSRGPRKKAHPPTAPNYLEELLYGSDDEENDEENIANAAASEVTTIEDDLDENGDEENEDNDEDSLNETDSISSIEVLNENDNTEEEIFAHNDTITDSNDPSITNTSTDNINTLNNEADPNDENENDIEDDNLDEEDDDEEDEIDQDTPIYPFLNFDNQSENEPRTRSSRPLSDFISGIQAIDTNIFFIPHAGQTNRNQRTNRNEAENDTFSESSNDNVFGNRILTQADTNIQIDDALSFVSSICRGTQGSSSAHIVQSSTICSFSSSQMSPLSSAPSSRNSSRSRRETNGQEEASSSRSRSRSSRLTISDRNNQSSSSTQSTEGNNNYTNTNTNTNTSTSQRSTPANYEQSRNRNAGSRGMIPVSAPSQQNIEQDPPIRHPPPIHSPTSASTSGRRRRPVESLEHFP</sequence>
<protein>
    <submittedName>
        <fullName evidence="2">Uncharacterized protein</fullName>
    </submittedName>
</protein>